<protein>
    <recommendedName>
        <fullName evidence="1">Transposable element P transposase-like RNase H domain-containing protein</fullName>
    </recommendedName>
</protein>
<reference evidence="2" key="1">
    <citation type="submission" date="2020-04" db="EMBL/GenBank/DDBJ databases">
        <authorList>
            <person name="Alioto T."/>
            <person name="Alioto T."/>
            <person name="Gomez Garrido J."/>
        </authorList>
    </citation>
    <scope>NUCLEOTIDE SEQUENCE</scope>
    <source>
        <strain evidence="2">A484AB</strain>
    </source>
</reference>
<comment type="caution">
    <text evidence="2">The sequence shown here is derived from an EMBL/GenBank/DDBJ whole genome shotgun (WGS) entry which is preliminary data.</text>
</comment>
<name>A0A6S7HAI9_PARCT</name>
<dbReference type="EMBL" id="CACRXK020004045">
    <property type="protein sequence ID" value="CAB4001269.1"/>
    <property type="molecule type" value="Genomic_DNA"/>
</dbReference>
<dbReference type="InterPro" id="IPR048365">
    <property type="entry name" value="TNP-like_RNaseH_N"/>
</dbReference>
<evidence type="ECO:0000313" key="2">
    <source>
        <dbReference type="EMBL" id="CAB4001269.1"/>
    </source>
</evidence>
<accession>A0A6S7HAI9</accession>
<sequence>LVEKYEYHQGSFVSTESIVQGIKDIWSDSEIQDKSIPSVIGKIIAQAWGENVIKCKESGKNQSGYKNLRVRFVESDNKLGITKFDEETVDAIRAICNKNEGWIIDVVSQEKKAMSLLKAPHFKHEEEGTSIIVDGRRVLMELNINLYPVVNMTLRTHDKPVPLEDILDCFRNDGAEIPFHRSEEDSELQLPVLGSRLAHVAFSNGNVGTKRLISSSCLLLVTVGTLCQNCVYANKLHCNRASKRKRAEQTETNSNKRNERYLNRSGLENKIYLQKKQQRTSSSAKLITEDQLLTFAESDHNDLLRISEEIDKSRIPEDMQLLWDMQMKQLVGKSPKGHRWHPRIVRLALDMYVKNPHVLDTLRQFVILPSNRLIRYYKNAVTQEAGWNKEVIEWCRREAERRQFKPADYWGGFILDEMKIQEDLQMAVRNGQHTLVGLVSLGGLYEDMKLIETEKMETKSQIATHLLQYVFLSDCGFRFPLAHFPTTTCPPAVLYLQFWEGVLQMKKAGFSIYHAICDGGESNRQFINMHFTSYSPAEMNFIAYNMITEDPMVFQMDCKHNIKKLRNNVEKCSPTGSTRCLKNGDDNIFWQHWKDAYLWDQACNSCPLHEKLKEEHFQLTPSSRMRNGLAEDVLDKKMLYLMKAYKNHLERTGDKKHASDLDGVILFLEHTSFIVEFFSSKQQIYDANDTRLQKLRSILSYLSKWKDGISKNDEFVSSKLWFDLQAMILGIISLVRIKLKRFPGSTIKPAILNQDVMVENHFCQLRAANGQNENPTYRLTQATQNAIIFGERTISSKCNTGAAVSNTFTDLPRERLFSAKESDKGQKSKICLTL</sequence>
<evidence type="ECO:0000259" key="1">
    <source>
        <dbReference type="Pfam" id="PF21787"/>
    </source>
</evidence>
<proteinExistence type="predicted"/>
<dbReference type="AlphaFoldDB" id="A0A6S7HAI9"/>
<gene>
    <name evidence="2" type="ORF">PACLA_8A020498</name>
</gene>
<dbReference type="Proteomes" id="UP001152795">
    <property type="component" value="Unassembled WGS sequence"/>
</dbReference>
<feature type="domain" description="Transposable element P transposase-like RNase H" evidence="1">
    <location>
        <begin position="384"/>
        <end position="528"/>
    </location>
</feature>
<evidence type="ECO:0000313" key="3">
    <source>
        <dbReference type="Proteomes" id="UP001152795"/>
    </source>
</evidence>
<feature type="non-terminal residue" evidence="2">
    <location>
        <position position="834"/>
    </location>
</feature>
<organism evidence="2 3">
    <name type="scientific">Paramuricea clavata</name>
    <name type="common">Red gorgonian</name>
    <name type="synonym">Violescent sea-whip</name>
    <dbReference type="NCBI Taxonomy" id="317549"/>
    <lineage>
        <taxon>Eukaryota</taxon>
        <taxon>Metazoa</taxon>
        <taxon>Cnidaria</taxon>
        <taxon>Anthozoa</taxon>
        <taxon>Octocorallia</taxon>
        <taxon>Malacalcyonacea</taxon>
        <taxon>Plexauridae</taxon>
        <taxon>Paramuricea</taxon>
    </lineage>
</organism>
<dbReference type="Pfam" id="PF21787">
    <property type="entry name" value="TNP-like_RNaseH_N"/>
    <property type="match status" value="1"/>
</dbReference>
<dbReference type="OrthoDB" id="5987487at2759"/>
<keyword evidence="3" id="KW-1185">Reference proteome</keyword>